<evidence type="ECO:0000313" key="2">
    <source>
        <dbReference type="EMBL" id="KOO22604.1"/>
    </source>
</evidence>
<keyword evidence="3" id="KW-1185">Reference proteome</keyword>
<accession>A0A0M0J7N6</accession>
<sequence>MAAAVVRPTCGAKGRSAARSNPFEIAAPVRRQSSQAAATEKTSKGRGKHEQPPLKLGTRGEMSLATTVLAFGAPKVPRIDAAAVMAGERLRQCKRNLEEAIQNSKLAFERSKAKLASGAKEGLTHRTLQDQRQKQSTLCQYWATTIQDAINEGIDVDLPESLLQSGVMRIMELEEQAKADSEAAEKVYEARVAIAAAPIKTPVTKQGSQAALRAAAHGRNPLSEGSVVQLKGLEDVSGITMNAFDVNLAQYNGRRGRVSKDPPAWVIKAVGAKAGEQGALDKRQEQLGGLVPVLLESKITDVERHRGVWVAVPAANLKVLS</sequence>
<organism evidence="2 3">
    <name type="scientific">Chrysochromulina tobinii</name>
    <dbReference type="NCBI Taxonomy" id="1460289"/>
    <lineage>
        <taxon>Eukaryota</taxon>
        <taxon>Haptista</taxon>
        <taxon>Haptophyta</taxon>
        <taxon>Prymnesiophyceae</taxon>
        <taxon>Prymnesiales</taxon>
        <taxon>Chrysochromulinaceae</taxon>
        <taxon>Chrysochromulina</taxon>
    </lineage>
</organism>
<comment type="caution">
    <text evidence="2">The sequence shown here is derived from an EMBL/GenBank/DDBJ whole genome shotgun (WGS) entry which is preliminary data.</text>
</comment>
<evidence type="ECO:0000256" key="1">
    <source>
        <dbReference type="SAM" id="MobiDB-lite"/>
    </source>
</evidence>
<dbReference type="AlphaFoldDB" id="A0A0M0J7N6"/>
<reference evidence="3" key="1">
    <citation type="journal article" date="2015" name="PLoS Genet.">
        <title>Genome Sequence and Transcriptome Analyses of Chrysochromulina tobin: Metabolic Tools for Enhanced Algal Fitness in the Prominent Order Prymnesiales (Haptophyceae).</title>
        <authorList>
            <person name="Hovde B.T."/>
            <person name="Deodato C.R."/>
            <person name="Hunsperger H.M."/>
            <person name="Ryken S.A."/>
            <person name="Yost W."/>
            <person name="Jha R.K."/>
            <person name="Patterson J."/>
            <person name="Monnat R.J. Jr."/>
            <person name="Barlow S.B."/>
            <person name="Starkenburg S.R."/>
            <person name="Cattolico R.A."/>
        </authorList>
    </citation>
    <scope>NUCLEOTIDE SEQUENCE</scope>
    <source>
        <strain evidence="3">CCMP291</strain>
    </source>
</reference>
<name>A0A0M0J7N6_9EUKA</name>
<dbReference type="Proteomes" id="UP000037460">
    <property type="component" value="Unassembled WGS sequence"/>
</dbReference>
<protein>
    <submittedName>
        <fullName evidence="2">Uncharacterized protein</fullName>
    </submittedName>
</protein>
<dbReference type="EMBL" id="JWZX01003267">
    <property type="protein sequence ID" value="KOO22604.1"/>
    <property type="molecule type" value="Genomic_DNA"/>
</dbReference>
<proteinExistence type="predicted"/>
<feature type="region of interest" description="Disordered" evidence="1">
    <location>
        <begin position="1"/>
        <end position="56"/>
    </location>
</feature>
<gene>
    <name evidence="2" type="ORF">Ctob_005601</name>
</gene>
<evidence type="ECO:0000313" key="3">
    <source>
        <dbReference type="Proteomes" id="UP000037460"/>
    </source>
</evidence>